<evidence type="ECO:0000256" key="7">
    <source>
        <dbReference type="SAM" id="Phobius"/>
    </source>
</evidence>
<dbReference type="PANTHER" id="PTHR13325:SF3">
    <property type="entry name" value="MEMBRANE-BOUND TRANSCRIPTION FACTOR SITE-2 PROTEASE"/>
    <property type="match status" value="1"/>
</dbReference>
<dbReference type="RefSeq" id="WP_072696900.1">
    <property type="nucleotide sequence ID" value="NZ_FRDI01000004.1"/>
</dbReference>
<dbReference type="OrthoDB" id="9759690at2"/>
<dbReference type="GO" id="GO:0004222">
    <property type="term" value="F:metalloendopeptidase activity"/>
    <property type="evidence" value="ECO:0007669"/>
    <property type="project" value="InterPro"/>
</dbReference>
<sequence length="711" mass="80679">MAGAIEPQTVPQWLPLRNELRINQGPPSKHGAPSWTLHDPSAHRFFRLGWLEFEVLSRWQYGTTQEILQSIIQETTMQPSLEQVQAVYDFALRNQLVQTSSQEDSERLVSIKQLSMTSIGHKILHGYLFMRIPLLAPDHWLEKSLPYIRWVFTRRFLFGLVLLMFFSLYLVSREWTVFLTQLTNLWSWQQSLMIIAALGLAKSVHELGHAFAAKHLGLKVPRMGLALMCFTPVLWTDVTEAWKLPNKKDRLLVDTAGIWAELTLATLAALLWPLFPQGAFKSSLLTLSGVTWLATITVNANPFMRYDGYYILSDLWDIPGLQQRSFALARWHLREWLFGFGEPVPEALTPGQRTQLILYAYGTWFYRFFLFMGIALLVYHMFFKALGLALMLVELIWFIALPIYKEFRYWYSKRTNIKLNLKSLRSITLTLGLILIFIVPWNTRVKGSGILAPEHIATLYIQQPGILLEKLVDSGDQVEKDKILLRFTSPNLDKQIALMRQKVETLRLSLATSSLDSELRTSYTIDLQEMQATTSELNGLLQAQERLTLLSPLNGTLHDLPLWLQKGVWVPENTQLGLVASKKSQVTAYIAEEDLGRLQLGASGIFYPISGYFPPIPLKVISIETAAVRDIIHKELPSTTIGGIIPARQGADKRIVPEQALYKVVCSVETTNSLPPHSLSGTVSLKGLRQSLAVRLWQAGVGIIIRESGFD</sequence>
<keyword evidence="9" id="KW-0482">Metalloprotease</keyword>
<comment type="subcellular location">
    <subcellularLocation>
        <location evidence="2">Endomembrane system</location>
        <topology evidence="2">Multi-pass membrane protein</topology>
    </subcellularLocation>
</comment>
<dbReference type="GO" id="GO:0031293">
    <property type="term" value="P:membrane protein intracellular domain proteolysis"/>
    <property type="evidence" value="ECO:0007669"/>
    <property type="project" value="TreeGrafter"/>
</dbReference>
<feature type="domain" description="Peptidase M50" evidence="8">
    <location>
        <begin position="194"/>
        <end position="375"/>
    </location>
</feature>
<dbReference type="PANTHER" id="PTHR13325">
    <property type="entry name" value="PROTEASE M50 MEMBRANE-BOUND TRANSCRIPTION FACTOR SITE 2 PROTEASE"/>
    <property type="match status" value="1"/>
</dbReference>
<evidence type="ECO:0000313" key="9">
    <source>
        <dbReference type="EMBL" id="SHN61422.1"/>
    </source>
</evidence>
<reference evidence="9 10" key="1">
    <citation type="submission" date="2016-12" db="EMBL/GenBank/DDBJ databases">
        <authorList>
            <person name="Song W.-J."/>
            <person name="Kurnit D.M."/>
        </authorList>
    </citation>
    <scope>NUCLEOTIDE SEQUENCE [LARGE SCALE GENOMIC DNA]</scope>
    <source>
        <strain evidence="9 10">DSM 11393</strain>
    </source>
</reference>
<evidence type="ECO:0000256" key="6">
    <source>
        <dbReference type="ARBA" id="ARBA00023136"/>
    </source>
</evidence>
<gene>
    <name evidence="9" type="ORF">SAMN02745728_01221</name>
</gene>
<evidence type="ECO:0000256" key="2">
    <source>
        <dbReference type="ARBA" id="ARBA00004127"/>
    </source>
</evidence>
<dbReference type="AlphaFoldDB" id="A0A1M7SSF8"/>
<dbReference type="Proteomes" id="UP000186469">
    <property type="component" value="Unassembled WGS sequence"/>
</dbReference>
<dbReference type="InterPro" id="IPR008915">
    <property type="entry name" value="Peptidase_M50"/>
</dbReference>
<dbReference type="STRING" id="1121455.SAMN02745728_01221"/>
<keyword evidence="10" id="KW-1185">Reference proteome</keyword>
<dbReference type="InterPro" id="IPR001193">
    <property type="entry name" value="MBTPS2"/>
</dbReference>
<keyword evidence="4 7" id="KW-0812">Transmembrane</keyword>
<feature type="transmembrane region" description="Helical" evidence="7">
    <location>
        <begin position="385"/>
        <end position="404"/>
    </location>
</feature>
<evidence type="ECO:0000259" key="8">
    <source>
        <dbReference type="Pfam" id="PF02163"/>
    </source>
</evidence>
<keyword evidence="9" id="KW-0645">Protease</keyword>
<evidence type="ECO:0000256" key="3">
    <source>
        <dbReference type="ARBA" id="ARBA00007931"/>
    </source>
</evidence>
<feature type="transmembrane region" description="Helical" evidence="7">
    <location>
        <begin position="156"/>
        <end position="173"/>
    </location>
</feature>
<feature type="transmembrane region" description="Helical" evidence="7">
    <location>
        <begin position="424"/>
        <end position="441"/>
    </location>
</feature>
<organism evidence="9 10">
    <name type="scientific">Desulfovibrio litoralis DSM 11393</name>
    <dbReference type="NCBI Taxonomy" id="1121455"/>
    <lineage>
        <taxon>Bacteria</taxon>
        <taxon>Pseudomonadati</taxon>
        <taxon>Thermodesulfobacteriota</taxon>
        <taxon>Desulfovibrionia</taxon>
        <taxon>Desulfovibrionales</taxon>
        <taxon>Desulfovibrionaceae</taxon>
        <taxon>Desulfovibrio</taxon>
    </lineage>
</organism>
<evidence type="ECO:0000256" key="1">
    <source>
        <dbReference type="ARBA" id="ARBA00001947"/>
    </source>
</evidence>
<evidence type="ECO:0000256" key="5">
    <source>
        <dbReference type="ARBA" id="ARBA00022989"/>
    </source>
</evidence>
<accession>A0A1M7SSF8</accession>
<comment type="similarity">
    <text evidence="3">Belongs to the peptidase M50B family.</text>
</comment>
<dbReference type="Pfam" id="PF02163">
    <property type="entry name" value="Peptidase_M50"/>
    <property type="match status" value="1"/>
</dbReference>
<feature type="transmembrane region" description="Helical" evidence="7">
    <location>
        <begin position="256"/>
        <end position="275"/>
    </location>
</feature>
<evidence type="ECO:0000313" key="10">
    <source>
        <dbReference type="Proteomes" id="UP000186469"/>
    </source>
</evidence>
<name>A0A1M7SSF8_9BACT</name>
<comment type="cofactor">
    <cofactor evidence="1">
        <name>Zn(2+)</name>
        <dbReference type="ChEBI" id="CHEBI:29105"/>
    </cofactor>
</comment>
<dbReference type="GO" id="GO:0012505">
    <property type="term" value="C:endomembrane system"/>
    <property type="evidence" value="ECO:0007669"/>
    <property type="project" value="UniProtKB-SubCell"/>
</dbReference>
<evidence type="ECO:0000256" key="4">
    <source>
        <dbReference type="ARBA" id="ARBA00022692"/>
    </source>
</evidence>
<keyword evidence="6 7" id="KW-0472">Membrane</keyword>
<keyword evidence="9" id="KW-0378">Hydrolase</keyword>
<dbReference type="GO" id="GO:0016020">
    <property type="term" value="C:membrane"/>
    <property type="evidence" value="ECO:0007669"/>
    <property type="project" value="InterPro"/>
</dbReference>
<dbReference type="EMBL" id="FRDI01000004">
    <property type="protein sequence ID" value="SHN61422.1"/>
    <property type="molecule type" value="Genomic_DNA"/>
</dbReference>
<keyword evidence="5 7" id="KW-1133">Transmembrane helix</keyword>
<dbReference type="GO" id="GO:0005737">
    <property type="term" value="C:cytoplasm"/>
    <property type="evidence" value="ECO:0007669"/>
    <property type="project" value="TreeGrafter"/>
</dbReference>
<proteinExistence type="inferred from homology"/>
<feature type="transmembrane region" description="Helical" evidence="7">
    <location>
        <begin position="356"/>
        <end position="379"/>
    </location>
</feature>
<protein>
    <submittedName>
        <fullName evidence="9">Putative peptide zinc metalloprotease protein</fullName>
    </submittedName>
</protein>